<keyword evidence="1" id="KW-0732">Signal</keyword>
<dbReference type="EMBL" id="SMGQ01000012">
    <property type="protein sequence ID" value="TCK93364.1"/>
    <property type="molecule type" value="Genomic_DNA"/>
</dbReference>
<evidence type="ECO:0000256" key="1">
    <source>
        <dbReference type="SAM" id="SignalP"/>
    </source>
</evidence>
<name>A0A4R1MPV3_9FIRM</name>
<protein>
    <submittedName>
        <fullName evidence="2">Major membrane immunogen (Membrane-anchored lipoprotein)</fullName>
    </submittedName>
</protein>
<accession>A0A4R1MPV3</accession>
<sequence>MKKSLSIVLVLLLALLVTGCKESTSTADNFDLSQYEDGIYFATEDDFSERTGWKYVVTLEVSDGKITYVDWNGANVNGGRDKKTVDKDGDYNMVEFGGAQAEWYEQAEIAEANLLETQNPYAVTIDEDGKTDDLTGVSITVSEFFSLVEKALSNGPVGRGMYEDGTFYAEEDDYHNGYKYAVDLTVINGYIVAANWDGLPEEGDITKKQAAEEGTYGMVERGGAQSEWHEQAALAESHLLEVQDPTAIALSDSGVADEITGATITVDVFLELVAEALNN</sequence>
<organism evidence="2 3">
    <name type="scientific">Natranaerovirga hydrolytica</name>
    <dbReference type="NCBI Taxonomy" id="680378"/>
    <lineage>
        <taxon>Bacteria</taxon>
        <taxon>Bacillati</taxon>
        <taxon>Bacillota</taxon>
        <taxon>Clostridia</taxon>
        <taxon>Lachnospirales</taxon>
        <taxon>Natranaerovirgaceae</taxon>
        <taxon>Natranaerovirga</taxon>
    </lineage>
</organism>
<dbReference type="Proteomes" id="UP000294545">
    <property type="component" value="Unassembled WGS sequence"/>
</dbReference>
<evidence type="ECO:0000313" key="3">
    <source>
        <dbReference type="Proteomes" id="UP000294545"/>
    </source>
</evidence>
<proteinExistence type="predicted"/>
<dbReference type="PROSITE" id="PS51257">
    <property type="entry name" value="PROKAR_LIPOPROTEIN"/>
    <property type="match status" value="1"/>
</dbReference>
<reference evidence="2 3" key="1">
    <citation type="submission" date="2019-03" db="EMBL/GenBank/DDBJ databases">
        <title>Genomic Encyclopedia of Type Strains, Phase IV (KMG-IV): sequencing the most valuable type-strain genomes for metagenomic binning, comparative biology and taxonomic classification.</title>
        <authorList>
            <person name="Goeker M."/>
        </authorList>
    </citation>
    <scope>NUCLEOTIDE SEQUENCE [LARGE SCALE GENOMIC DNA]</scope>
    <source>
        <strain evidence="2 3">DSM 24176</strain>
    </source>
</reference>
<dbReference type="AlphaFoldDB" id="A0A4R1MPV3"/>
<dbReference type="OrthoDB" id="384237at2"/>
<feature type="chain" id="PRO_5020844634" evidence="1">
    <location>
        <begin position="28"/>
        <end position="279"/>
    </location>
</feature>
<dbReference type="RefSeq" id="WP_132282271.1">
    <property type="nucleotide sequence ID" value="NZ_SMGQ01000012.1"/>
</dbReference>
<feature type="signal peptide" evidence="1">
    <location>
        <begin position="1"/>
        <end position="27"/>
    </location>
</feature>
<dbReference type="Gene3D" id="3.90.1010.20">
    <property type="match status" value="2"/>
</dbReference>
<evidence type="ECO:0000313" key="2">
    <source>
        <dbReference type="EMBL" id="TCK93364.1"/>
    </source>
</evidence>
<gene>
    <name evidence="2" type="ORF">EDC19_1557</name>
</gene>
<comment type="caution">
    <text evidence="2">The sequence shown here is derived from an EMBL/GenBank/DDBJ whole genome shotgun (WGS) entry which is preliminary data.</text>
</comment>
<keyword evidence="2" id="KW-0449">Lipoprotein</keyword>
<keyword evidence="3" id="KW-1185">Reference proteome</keyword>